<keyword evidence="4" id="KW-0805">Transcription regulation</keyword>
<proteinExistence type="inferred from homology"/>
<accession>A0A2P5IBN6</accession>
<feature type="compositionally biased region" description="Acidic residues" evidence="9">
    <location>
        <begin position="180"/>
        <end position="192"/>
    </location>
</feature>
<dbReference type="OrthoDB" id="5333655at2759"/>
<reference evidence="10" key="1">
    <citation type="submission" date="2017-09" db="EMBL/GenBank/DDBJ databases">
        <title>Polyketide synthases of a Diaporthe helianthi virulent isolate.</title>
        <authorList>
            <person name="Baroncelli R."/>
        </authorList>
    </citation>
    <scope>NUCLEOTIDE SEQUENCE [LARGE SCALE GENOMIC DNA]</scope>
    <source>
        <strain evidence="10">7/96</strain>
    </source>
</reference>
<dbReference type="Pfam" id="PF12829">
    <property type="entry name" value="Mhr1"/>
    <property type="match status" value="1"/>
</dbReference>
<dbReference type="STRING" id="158607.A0A2P5IBN6"/>
<organism evidence="10 11">
    <name type="scientific">Diaporthe helianthi</name>
    <dbReference type="NCBI Taxonomy" id="158607"/>
    <lineage>
        <taxon>Eukaryota</taxon>
        <taxon>Fungi</taxon>
        <taxon>Dikarya</taxon>
        <taxon>Ascomycota</taxon>
        <taxon>Pezizomycotina</taxon>
        <taxon>Sordariomycetes</taxon>
        <taxon>Sordariomycetidae</taxon>
        <taxon>Diaporthales</taxon>
        <taxon>Diaporthaceae</taxon>
        <taxon>Diaporthe</taxon>
    </lineage>
</organism>
<evidence type="ECO:0000256" key="9">
    <source>
        <dbReference type="SAM" id="MobiDB-lite"/>
    </source>
</evidence>
<name>A0A2P5IBN6_DIAHE</name>
<evidence type="ECO:0000256" key="5">
    <source>
        <dbReference type="ARBA" id="ARBA00023128"/>
    </source>
</evidence>
<dbReference type="Proteomes" id="UP000094444">
    <property type="component" value="Unassembled WGS sequence"/>
</dbReference>
<gene>
    <name evidence="10" type="ORF">DHEL01_v201715</name>
</gene>
<dbReference type="GO" id="GO:0005739">
    <property type="term" value="C:mitochondrion"/>
    <property type="evidence" value="ECO:0007669"/>
    <property type="project" value="UniProtKB-SubCell"/>
</dbReference>
<feature type="region of interest" description="Disordered" evidence="9">
    <location>
        <begin position="296"/>
        <end position="346"/>
    </location>
</feature>
<dbReference type="PANTHER" id="PTHR28184:SF1">
    <property type="entry name" value="LARGE RIBOSOMAL SUBUNIT PROTEIN ML67"/>
    <property type="match status" value="1"/>
</dbReference>
<feature type="compositionally biased region" description="Low complexity" evidence="9">
    <location>
        <begin position="199"/>
        <end position="223"/>
    </location>
</feature>
<protein>
    <recommendedName>
        <fullName evidence="8">Large ribosomal subunit protein mL67</fullName>
    </recommendedName>
</protein>
<comment type="similarity">
    <text evidence="2">Belongs to the mitochondrion-specific ribosomal protein mL67 family.</text>
</comment>
<keyword evidence="7" id="KW-0687">Ribonucleoprotein</keyword>
<dbReference type="AlphaFoldDB" id="A0A2P5IBN6"/>
<dbReference type="PANTHER" id="PTHR28184">
    <property type="entry name" value="MITOCHONDRIAL HOMOLOGOUS RECOMBINATION PROTEIN 1"/>
    <property type="match status" value="1"/>
</dbReference>
<evidence type="ECO:0000313" key="10">
    <source>
        <dbReference type="EMBL" id="POS79905.1"/>
    </source>
</evidence>
<dbReference type="GO" id="GO:1990904">
    <property type="term" value="C:ribonucleoprotein complex"/>
    <property type="evidence" value="ECO:0007669"/>
    <property type="project" value="UniProtKB-KW"/>
</dbReference>
<dbReference type="InterPro" id="IPR024629">
    <property type="entry name" value="Ribosomal_mL67"/>
</dbReference>
<comment type="subcellular location">
    <subcellularLocation>
        <location evidence="1">Mitochondrion</location>
    </subcellularLocation>
</comment>
<evidence type="ECO:0000256" key="4">
    <source>
        <dbReference type="ARBA" id="ARBA00023015"/>
    </source>
</evidence>
<evidence type="ECO:0000256" key="3">
    <source>
        <dbReference type="ARBA" id="ARBA00022980"/>
    </source>
</evidence>
<feature type="compositionally biased region" description="Low complexity" evidence="9">
    <location>
        <begin position="330"/>
        <end position="346"/>
    </location>
</feature>
<evidence type="ECO:0000313" key="11">
    <source>
        <dbReference type="Proteomes" id="UP000094444"/>
    </source>
</evidence>
<dbReference type="InParanoid" id="A0A2P5IBN6"/>
<feature type="compositionally biased region" description="Low complexity" evidence="9">
    <location>
        <begin position="313"/>
        <end position="322"/>
    </location>
</feature>
<keyword evidence="11" id="KW-1185">Reference proteome</keyword>
<sequence>MKSSPASVVGILGRMSSTGVSRVSIRHGHTMPRRKQPRHELTGFKKGLGERIWVHHHIAKGMIIYTHDPELPRNSNKALSQIPFTVKKQKPAELRRDYWAPLCLIEVPKGLGVVGRNVMQKLREFRHRHELEWGWQAREFLSRSRRERGELIHNQRSNAIADIAAVLAGKGRGNKMWAEAGDEAAGAEETSAEAEAAKAEAQPVGAAAPENIDDTAAADNKSSAKSKPRLKTKEVVSTALKTLVKANIYWSNDADRHWARQWTENVTHSVGLPGHVTNPSFKTSYLLEERWEEPMTAQAAESTEPTHKETIVEPNAAAAQEEQPQRKKGWLGWLGRSGSSSQETRV</sequence>
<comment type="caution">
    <text evidence="10">The sequence shown here is derived from an EMBL/GenBank/DDBJ whole genome shotgun (WGS) entry which is preliminary data.</text>
</comment>
<evidence type="ECO:0000256" key="2">
    <source>
        <dbReference type="ARBA" id="ARBA00010741"/>
    </source>
</evidence>
<dbReference type="GO" id="GO:0005840">
    <property type="term" value="C:ribosome"/>
    <property type="evidence" value="ECO:0007669"/>
    <property type="project" value="UniProtKB-KW"/>
</dbReference>
<keyword evidence="3" id="KW-0689">Ribosomal protein</keyword>
<evidence type="ECO:0000256" key="7">
    <source>
        <dbReference type="ARBA" id="ARBA00023274"/>
    </source>
</evidence>
<keyword evidence="5" id="KW-0496">Mitochondrion</keyword>
<evidence type="ECO:0000256" key="1">
    <source>
        <dbReference type="ARBA" id="ARBA00004173"/>
    </source>
</evidence>
<dbReference type="GO" id="GO:0003697">
    <property type="term" value="F:single-stranded DNA binding"/>
    <property type="evidence" value="ECO:0007669"/>
    <property type="project" value="InterPro"/>
</dbReference>
<dbReference type="GO" id="GO:0003735">
    <property type="term" value="F:structural constituent of ribosome"/>
    <property type="evidence" value="ECO:0007669"/>
    <property type="project" value="TreeGrafter"/>
</dbReference>
<feature type="region of interest" description="Disordered" evidence="9">
    <location>
        <begin position="180"/>
        <end position="231"/>
    </location>
</feature>
<dbReference type="GO" id="GO:0000150">
    <property type="term" value="F:DNA strand exchange activity"/>
    <property type="evidence" value="ECO:0007669"/>
    <property type="project" value="InterPro"/>
</dbReference>
<keyword evidence="6" id="KW-0804">Transcription</keyword>
<evidence type="ECO:0000256" key="8">
    <source>
        <dbReference type="ARBA" id="ARBA00035185"/>
    </source>
</evidence>
<evidence type="ECO:0000256" key="6">
    <source>
        <dbReference type="ARBA" id="ARBA00023163"/>
    </source>
</evidence>
<dbReference type="EMBL" id="MAVT02000082">
    <property type="protein sequence ID" value="POS79905.1"/>
    <property type="molecule type" value="Genomic_DNA"/>
</dbReference>